<evidence type="ECO:0000256" key="11">
    <source>
        <dbReference type="SAM" id="SignalP"/>
    </source>
</evidence>
<dbReference type="EMBL" id="CAXKWB010027597">
    <property type="protein sequence ID" value="CAL4131976.1"/>
    <property type="molecule type" value="Genomic_DNA"/>
</dbReference>
<evidence type="ECO:0000256" key="4">
    <source>
        <dbReference type="ARBA" id="ARBA00012146"/>
    </source>
</evidence>
<keyword evidence="8" id="KW-0460">Magnesium</keyword>
<keyword evidence="13" id="KW-1185">Reference proteome</keyword>
<dbReference type="Pfam" id="PF00719">
    <property type="entry name" value="Pyrophosphatase"/>
    <property type="match status" value="1"/>
</dbReference>
<feature type="non-terminal residue" evidence="12">
    <location>
        <position position="1"/>
    </location>
</feature>
<reference evidence="12 13" key="1">
    <citation type="submission" date="2024-05" db="EMBL/GenBank/DDBJ databases">
        <authorList>
            <person name="Wallberg A."/>
        </authorList>
    </citation>
    <scope>NUCLEOTIDE SEQUENCE [LARGE SCALE GENOMIC DNA]</scope>
</reference>
<keyword evidence="7" id="KW-0378">Hydrolase</keyword>
<name>A0AAV2RNX1_MEGNR</name>
<dbReference type="EC" id="3.6.1.1" evidence="4"/>
<evidence type="ECO:0000256" key="6">
    <source>
        <dbReference type="ARBA" id="ARBA00022723"/>
    </source>
</evidence>
<comment type="subcellular location">
    <subcellularLocation>
        <location evidence="2">Cytoplasm</location>
    </subcellularLocation>
</comment>
<evidence type="ECO:0000256" key="3">
    <source>
        <dbReference type="ARBA" id="ARBA00006220"/>
    </source>
</evidence>
<evidence type="ECO:0000313" key="12">
    <source>
        <dbReference type="EMBL" id="CAL4131976.1"/>
    </source>
</evidence>
<evidence type="ECO:0000256" key="10">
    <source>
        <dbReference type="ARBA" id="ARBA00040300"/>
    </source>
</evidence>
<keyword evidence="11" id="KW-0732">Signal</keyword>
<evidence type="ECO:0000256" key="2">
    <source>
        <dbReference type="ARBA" id="ARBA00004496"/>
    </source>
</evidence>
<dbReference type="CDD" id="cd00412">
    <property type="entry name" value="pyrophosphatase"/>
    <property type="match status" value="1"/>
</dbReference>
<dbReference type="GO" id="GO:0006796">
    <property type="term" value="P:phosphate-containing compound metabolic process"/>
    <property type="evidence" value="ECO:0007669"/>
    <property type="project" value="InterPro"/>
</dbReference>
<feature type="chain" id="PRO_5043864487" description="Inorganic pyrophosphatase" evidence="11">
    <location>
        <begin position="30"/>
        <end position="417"/>
    </location>
</feature>
<sequence>GLPKSNMKWYILITFLLVVVVVTTDKTEGKDTRRQRFVTSFETSKKTCLPKGGCKKKGGSCIAKENAIACQGKVLTRGCKGSDCVCCIPNKVRFQLDTSVIWPESVDESIWNNIELIERGAPNSRDYHIYFRHNGVPISGWHDIPLFAVTTNMTFNMVVEIPRWTNDKMEIMRDVPLNPIMQDTKDGKLRYVSQVFPYTGYPCNYGALPQTWEDPAHIDSSTGVGGDNDPIDVCEIGSLVATKGQILQVKVLGVLGLVDGSETDWKLFTINIADPMAAHLNDIADVERYMPGLLAGAQNWFRIYKVPTGSPENKFAFGGRYKDREFAHQVIMNTYDSWQKLITGSSDRGSISISLVTLGQAAVKLTTSEAQALVASSPEPAPALPRDPQVDVWHFVPENKKRGFSTSGVRPALLYGH</sequence>
<accession>A0AAV2RNX1</accession>
<dbReference type="GO" id="GO:0005737">
    <property type="term" value="C:cytoplasm"/>
    <property type="evidence" value="ECO:0007669"/>
    <property type="project" value="UniProtKB-SubCell"/>
</dbReference>
<feature type="signal peptide" evidence="11">
    <location>
        <begin position="1"/>
        <end position="29"/>
    </location>
</feature>
<dbReference type="InterPro" id="IPR036649">
    <property type="entry name" value="Pyrophosphatase_sf"/>
</dbReference>
<proteinExistence type="inferred from homology"/>
<gene>
    <name evidence="12" type="ORF">MNOR_LOCUS26937</name>
</gene>
<comment type="caution">
    <text evidence="12">The sequence shown here is derived from an EMBL/GenBank/DDBJ whole genome shotgun (WGS) entry which is preliminary data.</text>
</comment>
<dbReference type="FunFam" id="3.90.80.10:FF:000004">
    <property type="entry name" value="Inorganic pyrophosphatase"/>
    <property type="match status" value="1"/>
</dbReference>
<keyword evidence="6" id="KW-0479">Metal-binding</keyword>
<evidence type="ECO:0000256" key="7">
    <source>
        <dbReference type="ARBA" id="ARBA00022801"/>
    </source>
</evidence>
<dbReference type="PANTHER" id="PTHR10286">
    <property type="entry name" value="INORGANIC PYROPHOSPHATASE"/>
    <property type="match status" value="1"/>
</dbReference>
<dbReference type="PROSITE" id="PS00387">
    <property type="entry name" value="PPASE"/>
    <property type="match status" value="1"/>
</dbReference>
<evidence type="ECO:0000256" key="1">
    <source>
        <dbReference type="ARBA" id="ARBA00001946"/>
    </source>
</evidence>
<dbReference type="SUPFAM" id="SSF50324">
    <property type="entry name" value="Inorganic pyrophosphatase"/>
    <property type="match status" value="1"/>
</dbReference>
<dbReference type="GO" id="GO:0000287">
    <property type="term" value="F:magnesium ion binding"/>
    <property type="evidence" value="ECO:0007669"/>
    <property type="project" value="InterPro"/>
</dbReference>
<dbReference type="InterPro" id="IPR008162">
    <property type="entry name" value="Pyrophosphatase"/>
</dbReference>
<evidence type="ECO:0000256" key="8">
    <source>
        <dbReference type="ARBA" id="ARBA00022842"/>
    </source>
</evidence>
<dbReference type="GO" id="GO:0004427">
    <property type="term" value="F:inorganic diphosphate phosphatase activity"/>
    <property type="evidence" value="ECO:0007669"/>
    <property type="project" value="UniProtKB-EC"/>
</dbReference>
<evidence type="ECO:0000256" key="9">
    <source>
        <dbReference type="ARBA" id="ARBA00032535"/>
    </source>
</evidence>
<organism evidence="12 13">
    <name type="scientific">Meganyctiphanes norvegica</name>
    <name type="common">Northern krill</name>
    <name type="synonym">Thysanopoda norvegica</name>
    <dbReference type="NCBI Taxonomy" id="48144"/>
    <lineage>
        <taxon>Eukaryota</taxon>
        <taxon>Metazoa</taxon>
        <taxon>Ecdysozoa</taxon>
        <taxon>Arthropoda</taxon>
        <taxon>Crustacea</taxon>
        <taxon>Multicrustacea</taxon>
        <taxon>Malacostraca</taxon>
        <taxon>Eumalacostraca</taxon>
        <taxon>Eucarida</taxon>
        <taxon>Euphausiacea</taxon>
        <taxon>Euphausiidae</taxon>
        <taxon>Meganyctiphanes</taxon>
    </lineage>
</organism>
<comment type="similarity">
    <text evidence="3">Belongs to the PPase family.</text>
</comment>
<evidence type="ECO:0000256" key="5">
    <source>
        <dbReference type="ARBA" id="ARBA00022490"/>
    </source>
</evidence>
<dbReference type="Proteomes" id="UP001497623">
    <property type="component" value="Unassembled WGS sequence"/>
</dbReference>
<dbReference type="Gene3D" id="3.90.80.10">
    <property type="entry name" value="Inorganic pyrophosphatase"/>
    <property type="match status" value="1"/>
</dbReference>
<dbReference type="AlphaFoldDB" id="A0AAV2RNX1"/>
<protein>
    <recommendedName>
        <fullName evidence="10">Inorganic pyrophosphatase</fullName>
        <ecNumber evidence="4">3.6.1.1</ecNumber>
    </recommendedName>
    <alternativeName>
        <fullName evidence="9">Pyrophosphate phospho-hydrolase</fullName>
    </alternativeName>
</protein>
<evidence type="ECO:0000313" key="13">
    <source>
        <dbReference type="Proteomes" id="UP001497623"/>
    </source>
</evidence>
<keyword evidence="5" id="KW-0963">Cytoplasm</keyword>
<comment type="cofactor">
    <cofactor evidence="1">
        <name>Mg(2+)</name>
        <dbReference type="ChEBI" id="CHEBI:18420"/>
    </cofactor>
</comment>